<sequence>MATSKMVSLQVQISESALEAIRKQLKETIVPEFGEDGVGAYCVHNACKKVFTGPESDAEECVHHPGTAVFHEGMKFWSCCERKTTDFGTFLDQSGCSRGKHCWRRKESVSNVREDWFQRGGRVHITIYCKGALPDATLVQSDGLSLEVSIQHGFGNAQTVKSYELFGEILPAESVVEISERKVEIMLKQVAKSPWPKLCQPKSELVQQINQQQIRPEEEDEVIMWSGLNEPAERNPTKPLVLLRVQISESALEAIQTQLKAAIGKENGAEFGEGLGVGAHCIHNACKKMFTGPESDAEECVHHPGTAVFHEGMKFWSCCERKTTDFGTFLDQSGCSRGKHCWRRKESVSNVREDWFQRGGRVHITIYCKGALPDATLVQSDGLSLEVSIQHGFGNAQTVKSYELFGEILPAESVVEISERKVEIMLKQRLTSSQERSISASPDAEDFSNGASSPSPLGFGHEELASAAALDLSYSAMEHFLPEFLFSVEFASDPSAWEAQLEKSWTRLEELLEITARRFGRDSLDKVCELLSTICHLLVMEVNSQSEPSIGPILDQFFNEEILLQVQRWALKVPLNARPKCQMMMIRLYEYMVTSSQCPQSLLVHKPILMPLLQLLQWCRRSSADEQRHRCTADTTTAAHHQQRRAMATGVDRCFVRLINQICRKIAEDDTLLHFFFHSSVLTPRGSDEVHDDNEADKNGTDRHHLLIGNGRRSAVDGHQPSTEDGNKLNDGEEDNEQLEDHDRPNAEEKPFLVFDLLVPYLYAPEDVGQLARDALLLIMSVSKQHQFVADYVAQKSNFCPVLAAGLSGCFSQLPHCIFTELGVVDIDEFHKLSVLDAKTLPEISEFHNALLFCNAVAIVAHVSIVRQIVRFFYDGFLLEVFKSSVLESDAQELCSRIVYLHLCLDTVRAPSLVRALVKLLVVAETDRPDGWNLLEVLLSKMNTSDRLCRLTLSLLRTLLSMHCEDLLWCAVFRHLMPYIPLKKSRRPNQSRRFDVNVSLDAAASFLKSVPECTRRVAELYSEEQFEAYMREASDAIRDCALCCAGWRFKYDGISPNMALLNMNNPSDELLSARQPFVRLCSARSSFASTGWNRYFQNRSAHGTLSAEGGGAAAAEAIQSLNELGKDDDDDSAQQEELVNNNRLMCGGGGTSSSQEEDFGDFNPHYDMPEGGARLDYFQFAYEGVSESDEPDSASCSRRDSQESGEEEGNGKGPASRKTMTDGNGRGNGKHGARNNNPPTSGAILPSLSSSPTLSARSRMMDAIVATDWSAMNRNRDQFIDMLDALPMLSDHVDGCDSVGGEQAAAVVPNCWSPVPKKARTVEENIALIESRWQYLEELRKERAETDKKSGDNDGGDNPFRLDLSDATAVDEAESGQSEQQQPNTSETTAEVRGMDDVNSNENGFPMECVEGMGAGILLESMFEALSRLTEHTFATNLQLIGAFSALLAYAQPLLTTYLLYVDALKSRALCRITNLIADLKEQIDAFARTGSSSASPSIGDAAADFEQMVRRAVRHRQTRAERSERLLLHYHHQQQSGGGALATAAAVATTSAWSAARSQQQPTASSSSVGGTFRFTHRAMASAERGHQEEQERTRNFAYAAIAHSQLCLLMAAFALQHSAAIEYPRGAR</sequence>
<dbReference type="InterPro" id="IPR008978">
    <property type="entry name" value="HSP20-like_chaperone"/>
</dbReference>
<evidence type="ECO:0000256" key="2">
    <source>
        <dbReference type="ARBA" id="ARBA00022737"/>
    </source>
</evidence>
<dbReference type="SUPFAM" id="SSF49764">
    <property type="entry name" value="HSP20-like chaperones"/>
    <property type="match status" value="2"/>
</dbReference>
<keyword evidence="3" id="KW-0862">Zinc</keyword>
<evidence type="ECO:0000256" key="5">
    <source>
        <dbReference type="SAM" id="MobiDB-lite"/>
    </source>
</evidence>
<comment type="similarity">
    <text evidence="4">Belongs to the FHIP family.</text>
</comment>
<dbReference type="Gene3D" id="2.60.40.790">
    <property type="match status" value="2"/>
</dbReference>
<feature type="compositionally biased region" description="Polar residues" evidence="5">
    <location>
        <begin position="1375"/>
        <end position="1389"/>
    </location>
</feature>
<evidence type="ECO:0000259" key="6">
    <source>
        <dbReference type="PROSITE" id="PS51203"/>
    </source>
</evidence>
<proteinExistence type="inferred from homology"/>
<dbReference type="PROSITE" id="PS51203">
    <property type="entry name" value="CS"/>
    <property type="match status" value="2"/>
</dbReference>
<feature type="region of interest" description="Disordered" evidence="5">
    <location>
        <begin position="711"/>
        <end position="745"/>
    </location>
</feature>
<keyword evidence="1" id="KW-0479">Metal-binding</keyword>
<keyword evidence="2" id="KW-0677">Repeat</keyword>
<dbReference type="InterPro" id="IPR019384">
    <property type="entry name" value="FHIP"/>
</dbReference>
<feature type="domain" description="CHORD" evidence="7">
    <location>
        <begin position="281"/>
        <end position="340"/>
    </location>
</feature>
<dbReference type="InterPro" id="IPR045669">
    <property type="entry name" value="FHIP_C"/>
</dbReference>
<feature type="compositionally biased region" description="Basic and acidic residues" evidence="5">
    <location>
        <begin position="696"/>
        <end position="705"/>
    </location>
</feature>
<dbReference type="Pfam" id="PF10257">
    <property type="entry name" value="RAI16-like"/>
    <property type="match status" value="1"/>
</dbReference>
<feature type="region of interest" description="Disordered" evidence="5">
    <location>
        <begin position="1141"/>
        <end position="1167"/>
    </location>
</feature>
<dbReference type="CDD" id="cd06466">
    <property type="entry name" value="p23_CS_SGT1_like"/>
    <property type="match status" value="2"/>
</dbReference>
<feature type="domain" description="CS" evidence="6">
    <location>
        <begin position="348"/>
        <end position="445"/>
    </location>
</feature>
<dbReference type="InterPro" id="IPR007052">
    <property type="entry name" value="CS_dom"/>
</dbReference>
<organism evidence="8 9">
    <name type="scientific">Globodera rostochiensis</name>
    <name type="common">Golden nematode worm</name>
    <name type="synonym">Heterodera rostochiensis</name>
    <dbReference type="NCBI Taxonomy" id="31243"/>
    <lineage>
        <taxon>Eukaryota</taxon>
        <taxon>Metazoa</taxon>
        <taxon>Ecdysozoa</taxon>
        <taxon>Nematoda</taxon>
        <taxon>Chromadorea</taxon>
        <taxon>Rhabditida</taxon>
        <taxon>Tylenchina</taxon>
        <taxon>Tylenchomorpha</taxon>
        <taxon>Tylenchoidea</taxon>
        <taxon>Heteroderidae</taxon>
        <taxon>Heteroderinae</taxon>
        <taxon>Globodera</taxon>
    </lineage>
</organism>
<dbReference type="InterPro" id="IPR007051">
    <property type="entry name" value="CHORD_dom"/>
</dbReference>
<evidence type="ECO:0000313" key="9">
    <source>
        <dbReference type="WBParaSite" id="Gr19_v10_g12501.t1"/>
    </source>
</evidence>
<evidence type="ECO:0000313" key="8">
    <source>
        <dbReference type="Proteomes" id="UP000887572"/>
    </source>
</evidence>
<dbReference type="PROSITE" id="PS51401">
    <property type="entry name" value="CHORD"/>
    <property type="match status" value="2"/>
</dbReference>
<dbReference type="Pfam" id="PF04968">
    <property type="entry name" value="CHORD"/>
    <property type="match status" value="2"/>
</dbReference>
<dbReference type="GO" id="GO:0046872">
    <property type="term" value="F:metal ion binding"/>
    <property type="evidence" value="ECO:0007669"/>
    <property type="project" value="UniProtKB-KW"/>
</dbReference>
<reference evidence="9" key="1">
    <citation type="submission" date="2022-11" db="UniProtKB">
        <authorList>
            <consortium name="WormBaseParasite"/>
        </authorList>
    </citation>
    <scope>IDENTIFICATION</scope>
</reference>
<accession>A0A914H209</accession>
<feature type="domain" description="CHORD" evidence="7">
    <location>
        <begin position="42"/>
        <end position="101"/>
    </location>
</feature>
<protein>
    <submittedName>
        <fullName evidence="9">Uncharacterized protein</fullName>
    </submittedName>
</protein>
<feature type="compositionally biased region" description="Basic and acidic residues" evidence="5">
    <location>
        <begin position="1343"/>
        <end position="1352"/>
    </location>
</feature>
<dbReference type="Pfam" id="PF04969">
    <property type="entry name" value="CS"/>
    <property type="match status" value="2"/>
</dbReference>
<dbReference type="Pfam" id="PF19314">
    <property type="entry name" value="DUF5917"/>
    <property type="match status" value="1"/>
</dbReference>
<feature type="region of interest" description="Disordered" evidence="5">
    <location>
        <begin position="1343"/>
        <end position="1401"/>
    </location>
</feature>
<dbReference type="Proteomes" id="UP000887572">
    <property type="component" value="Unplaced"/>
</dbReference>
<name>A0A914H209_GLORO</name>
<dbReference type="WBParaSite" id="Gr19_v10_g12501.t1">
    <property type="protein sequence ID" value="Gr19_v10_g12501.t1"/>
    <property type="gene ID" value="Gr19_v10_g12501"/>
</dbReference>
<dbReference type="Gene3D" id="4.10.1130.20">
    <property type="match status" value="2"/>
</dbReference>
<evidence type="ECO:0000256" key="4">
    <source>
        <dbReference type="ARBA" id="ARBA00024336"/>
    </source>
</evidence>
<feature type="domain" description="CS" evidence="6">
    <location>
        <begin position="109"/>
        <end position="199"/>
    </location>
</feature>
<feature type="region of interest" description="Disordered" evidence="5">
    <location>
        <begin position="686"/>
        <end position="705"/>
    </location>
</feature>
<feature type="region of interest" description="Disordered" evidence="5">
    <location>
        <begin position="1186"/>
        <end position="1253"/>
    </location>
</feature>
<evidence type="ECO:0000256" key="3">
    <source>
        <dbReference type="ARBA" id="ARBA00022833"/>
    </source>
</evidence>
<evidence type="ECO:0000259" key="7">
    <source>
        <dbReference type="PROSITE" id="PS51401"/>
    </source>
</evidence>
<dbReference type="PANTHER" id="PTHR21705">
    <property type="entry name" value="RAI16 PROTEIN-RELATED"/>
    <property type="match status" value="1"/>
</dbReference>
<dbReference type="PANTHER" id="PTHR21705:SF11">
    <property type="entry name" value="FHIP FAMILY PROTEIN CG3558"/>
    <property type="match status" value="1"/>
</dbReference>
<keyword evidence="8" id="KW-1185">Reference proteome</keyword>
<evidence type="ECO:0000256" key="1">
    <source>
        <dbReference type="ARBA" id="ARBA00022723"/>
    </source>
</evidence>